<dbReference type="EMBL" id="QICL01000042">
    <property type="protein sequence ID" value="PXV58872.1"/>
    <property type="molecule type" value="Genomic_DNA"/>
</dbReference>
<dbReference type="AlphaFoldDB" id="A0A2V3PI42"/>
<evidence type="ECO:0000256" key="1">
    <source>
        <dbReference type="SAM" id="SignalP"/>
    </source>
</evidence>
<evidence type="ECO:0008006" key="4">
    <source>
        <dbReference type="Google" id="ProtNLM"/>
    </source>
</evidence>
<sequence>MKILVTLCFVLSLFLISCNSNSSKQTLSSENISDDVTKENNETNDFVELNHPKKNAATVYEKKAPQSTTLDNDTTVYEMPATTAALESAVDYFRANNRYKDWDKKNKKTVLIKGITEKNGSISNVKIFRDGSGIHELDSEAIRLIKQAKLTPARNEKNEIVRSFWMIAIHFPAE</sequence>
<keyword evidence="1" id="KW-0732">Signal</keyword>
<evidence type="ECO:0000313" key="2">
    <source>
        <dbReference type="EMBL" id="PXV58872.1"/>
    </source>
</evidence>
<gene>
    <name evidence="2" type="ORF">CLV62_14219</name>
</gene>
<feature type="chain" id="PRO_5016106676" description="TonB-like protein" evidence="1">
    <location>
        <begin position="23"/>
        <end position="174"/>
    </location>
</feature>
<dbReference type="RefSeq" id="WP_110312506.1">
    <property type="nucleotide sequence ID" value="NZ_QICL01000042.1"/>
</dbReference>
<dbReference type="Proteomes" id="UP000247973">
    <property type="component" value="Unassembled WGS sequence"/>
</dbReference>
<reference evidence="2 3" key="1">
    <citation type="submission" date="2018-03" db="EMBL/GenBank/DDBJ databases">
        <title>Genomic Encyclopedia of Archaeal and Bacterial Type Strains, Phase II (KMG-II): from individual species to whole genera.</title>
        <authorList>
            <person name="Goeker M."/>
        </authorList>
    </citation>
    <scope>NUCLEOTIDE SEQUENCE [LARGE SCALE GENOMIC DNA]</scope>
    <source>
        <strain evidence="2 3">DSM 100214</strain>
    </source>
</reference>
<dbReference type="Gene3D" id="3.30.1150.10">
    <property type="match status" value="1"/>
</dbReference>
<accession>A0A2V3PI42</accession>
<name>A0A2V3PI42_9BACT</name>
<comment type="caution">
    <text evidence="2">The sequence shown here is derived from an EMBL/GenBank/DDBJ whole genome shotgun (WGS) entry which is preliminary data.</text>
</comment>
<feature type="signal peptide" evidence="1">
    <location>
        <begin position="1"/>
        <end position="22"/>
    </location>
</feature>
<evidence type="ECO:0000313" key="3">
    <source>
        <dbReference type="Proteomes" id="UP000247973"/>
    </source>
</evidence>
<protein>
    <recommendedName>
        <fullName evidence="4">TonB-like protein</fullName>
    </recommendedName>
</protein>
<dbReference type="SUPFAM" id="SSF74653">
    <property type="entry name" value="TolA/TonB C-terminal domain"/>
    <property type="match status" value="1"/>
</dbReference>
<dbReference type="PROSITE" id="PS51257">
    <property type="entry name" value="PROKAR_LIPOPROTEIN"/>
    <property type="match status" value="1"/>
</dbReference>
<dbReference type="OrthoDB" id="1039448at2"/>
<organism evidence="2 3">
    <name type="scientific">Dysgonomonas alginatilytica</name>
    <dbReference type="NCBI Taxonomy" id="1605892"/>
    <lineage>
        <taxon>Bacteria</taxon>
        <taxon>Pseudomonadati</taxon>
        <taxon>Bacteroidota</taxon>
        <taxon>Bacteroidia</taxon>
        <taxon>Bacteroidales</taxon>
        <taxon>Dysgonomonadaceae</taxon>
        <taxon>Dysgonomonas</taxon>
    </lineage>
</organism>
<proteinExistence type="predicted"/>
<keyword evidence="3" id="KW-1185">Reference proteome</keyword>